<organism evidence="10 11">
    <name type="scientific">Actinopolymorpha singaporensis</name>
    <dbReference type="NCBI Taxonomy" id="117157"/>
    <lineage>
        <taxon>Bacteria</taxon>
        <taxon>Bacillati</taxon>
        <taxon>Actinomycetota</taxon>
        <taxon>Actinomycetes</taxon>
        <taxon>Propionibacteriales</taxon>
        <taxon>Actinopolymorphaceae</taxon>
        <taxon>Actinopolymorpha</taxon>
    </lineage>
</organism>
<keyword evidence="3" id="KW-1003">Cell membrane</keyword>
<evidence type="ECO:0000259" key="9">
    <source>
        <dbReference type="PROSITE" id="PS50928"/>
    </source>
</evidence>
<feature type="transmembrane region" description="Helical" evidence="7">
    <location>
        <begin position="33"/>
        <end position="58"/>
    </location>
</feature>
<reference evidence="10 11" key="1">
    <citation type="submission" date="2016-10" db="EMBL/GenBank/DDBJ databases">
        <authorList>
            <person name="de Groot N.N."/>
        </authorList>
    </citation>
    <scope>NUCLEOTIDE SEQUENCE [LARGE SCALE GENOMIC DNA]</scope>
    <source>
        <strain evidence="10 11">DSM 22024</strain>
    </source>
</reference>
<dbReference type="GO" id="GO:0055085">
    <property type="term" value="P:transmembrane transport"/>
    <property type="evidence" value="ECO:0007669"/>
    <property type="project" value="InterPro"/>
</dbReference>
<accession>A0A1H1R309</accession>
<feature type="transmembrane region" description="Helical" evidence="7">
    <location>
        <begin position="165"/>
        <end position="184"/>
    </location>
</feature>
<proteinExistence type="inferred from homology"/>
<feature type="domain" description="ABC transmembrane type-1" evidence="9">
    <location>
        <begin position="94"/>
        <end position="284"/>
    </location>
</feature>
<dbReference type="CDD" id="cd06261">
    <property type="entry name" value="TM_PBP2"/>
    <property type="match status" value="1"/>
</dbReference>
<keyword evidence="6 7" id="KW-0472">Membrane</keyword>
<feature type="transmembrane region" description="Helical" evidence="7">
    <location>
        <begin position="131"/>
        <end position="153"/>
    </location>
</feature>
<dbReference type="GO" id="GO:0005886">
    <property type="term" value="C:plasma membrane"/>
    <property type="evidence" value="ECO:0007669"/>
    <property type="project" value="UniProtKB-SubCell"/>
</dbReference>
<keyword evidence="2 7" id="KW-0813">Transport</keyword>
<evidence type="ECO:0000256" key="7">
    <source>
        <dbReference type="RuleBase" id="RU363032"/>
    </source>
</evidence>
<dbReference type="SUPFAM" id="SSF161098">
    <property type="entry name" value="MetI-like"/>
    <property type="match status" value="1"/>
</dbReference>
<keyword evidence="4 7" id="KW-0812">Transmembrane</keyword>
<evidence type="ECO:0000256" key="5">
    <source>
        <dbReference type="ARBA" id="ARBA00022989"/>
    </source>
</evidence>
<comment type="similarity">
    <text evidence="7">Belongs to the binding-protein-dependent transport system permease family.</text>
</comment>
<keyword evidence="5 7" id="KW-1133">Transmembrane helix</keyword>
<feature type="region of interest" description="Disordered" evidence="8">
    <location>
        <begin position="1"/>
        <end position="25"/>
    </location>
</feature>
<feature type="transmembrane region" description="Helical" evidence="7">
    <location>
        <begin position="98"/>
        <end position="119"/>
    </location>
</feature>
<evidence type="ECO:0000256" key="2">
    <source>
        <dbReference type="ARBA" id="ARBA00022448"/>
    </source>
</evidence>
<name>A0A1H1R309_9ACTN</name>
<dbReference type="AlphaFoldDB" id="A0A1H1R309"/>
<keyword evidence="11" id="KW-1185">Reference proteome</keyword>
<dbReference type="Pfam" id="PF00528">
    <property type="entry name" value="BPD_transp_1"/>
    <property type="match status" value="1"/>
</dbReference>
<evidence type="ECO:0000313" key="10">
    <source>
        <dbReference type="EMBL" id="SDS29915.1"/>
    </source>
</evidence>
<dbReference type="EMBL" id="LT629732">
    <property type="protein sequence ID" value="SDS29915.1"/>
    <property type="molecule type" value="Genomic_DNA"/>
</dbReference>
<dbReference type="PANTHER" id="PTHR43744">
    <property type="entry name" value="ABC TRANSPORTER PERMEASE PROTEIN MG189-RELATED-RELATED"/>
    <property type="match status" value="1"/>
</dbReference>
<dbReference type="PANTHER" id="PTHR43744:SF12">
    <property type="entry name" value="ABC TRANSPORTER PERMEASE PROTEIN MG189-RELATED"/>
    <property type="match status" value="1"/>
</dbReference>
<evidence type="ECO:0000256" key="6">
    <source>
        <dbReference type="ARBA" id="ARBA00023136"/>
    </source>
</evidence>
<dbReference type="OrthoDB" id="61122at2"/>
<dbReference type="Proteomes" id="UP000198983">
    <property type="component" value="Chromosome I"/>
</dbReference>
<evidence type="ECO:0000256" key="1">
    <source>
        <dbReference type="ARBA" id="ARBA00004651"/>
    </source>
</evidence>
<comment type="subcellular location">
    <subcellularLocation>
        <location evidence="1 7">Cell membrane</location>
        <topology evidence="1 7">Multi-pass membrane protein</topology>
    </subcellularLocation>
</comment>
<protein>
    <submittedName>
        <fullName evidence="10">Carbohydrate ABC transporter membrane protein 2, CUT1 family</fullName>
    </submittedName>
</protein>
<feature type="transmembrane region" description="Helical" evidence="7">
    <location>
        <begin position="260"/>
        <end position="284"/>
    </location>
</feature>
<dbReference type="STRING" id="117157.SAMN04489717_2249"/>
<evidence type="ECO:0000256" key="3">
    <source>
        <dbReference type="ARBA" id="ARBA00022475"/>
    </source>
</evidence>
<dbReference type="InterPro" id="IPR000515">
    <property type="entry name" value="MetI-like"/>
</dbReference>
<dbReference type="InterPro" id="IPR035906">
    <property type="entry name" value="MetI-like_sf"/>
</dbReference>
<dbReference type="RefSeq" id="WP_092652992.1">
    <property type="nucleotide sequence ID" value="NZ_LT629732.1"/>
</dbReference>
<dbReference type="PROSITE" id="PS50928">
    <property type="entry name" value="ABC_TM1"/>
    <property type="match status" value="1"/>
</dbReference>
<sequence length="298" mass="32948">MAASDVLRAGRPGTATSGGPAPRPRRQYLGRRLTHHLILIIISLAFLAPFLVMITTAFKTSGDIFRVPPRLLPDRWVLGNFSEAVHAMPFLRYLANTVLLVVLNVAGTLISCPLVAYGLAKLHWRGRSPVFGTVLATMMLPAQVTFIPLYLLWDRLGAVGTLWPLIIPAFFGSPFYIFLLRQFFTGIPDSLREAGLIDGASELRVYLQLILPQAKAAIATVAVFQFVATWTDFLLPLIYLNSQENYTLSIGLYNFFGEHGVAWGPLMAACMIFTIPALVIFMVAQRYFIQGISVTGMK</sequence>
<evidence type="ECO:0000256" key="8">
    <source>
        <dbReference type="SAM" id="MobiDB-lite"/>
    </source>
</evidence>
<evidence type="ECO:0000313" key="11">
    <source>
        <dbReference type="Proteomes" id="UP000198983"/>
    </source>
</evidence>
<feature type="transmembrane region" description="Helical" evidence="7">
    <location>
        <begin position="216"/>
        <end position="240"/>
    </location>
</feature>
<evidence type="ECO:0000256" key="4">
    <source>
        <dbReference type="ARBA" id="ARBA00022692"/>
    </source>
</evidence>
<gene>
    <name evidence="10" type="ORF">SAMN04489717_2249</name>
</gene>
<dbReference type="Gene3D" id="1.10.3720.10">
    <property type="entry name" value="MetI-like"/>
    <property type="match status" value="1"/>
</dbReference>